<name>A0A8C2Y2V0_CAPHI</name>
<protein>
    <recommendedName>
        <fullName evidence="2">CDK5 and ABL1 enzyme substrate 1</fullName>
    </recommendedName>
</protein>
<dbReference type="InterPro" id="IPR012388">
    <property type="entry name" value="CABLES1/2"/>
</dbReference>
<dbReference type="GO" id="GO:0051726">
    <property type="term" value="P:regulation of cell cycle"/>
    <property type="evidence" value="ECO:0007669"/>
    <property type="project" value="InterPro"/>
</dbReference>
<proteinExistence type="predicted"/>
<dbReference type="PANTHER" id="PTHR22896:SF1">
    <property type="entry name" value="CDK5 AND ABL1 ENZYME SUBSTRATE 1"/>
    <property type="match status" value="1"/>
</dbReference>
<reference evidence="1" key="1">
    <citation type="submission" date="2019-03" db="EMBL/GenBank/DDBJ databases">
        <title>Genome sequencing and reference-guided assembly of Black Bengal Goat (Capra hircus).</title>
        <authorList>
            <person name="Siddiki A.Z."/>
            <person name="Baten A."/>
            <person name="Billah M."/>
            <person name="Alam M.A.U."/>
            <person name="Shawrob K.S.M."/>
            <person name="Saha S."/>
            <person name="Chowdhury M."/>
            <person name="Rahman A.H."/>
            <person name="Stear M."/>
            <person name="Miah G."/>
            <person name="Das G.B."/>
            <person name="Hossain M.M."/>
            <person name="Kumkum M."/>
            <person name="Islam M.S."/>
            <person name="Mollah A.M."/>
            <person name="Ahsan A."/>
            <person name="Tusar F."/>
            <person name="Khan M.K.I."/>
        </authorList>
    </citation>
    <scope>NUCLEOTIDE SEQUENCE [LARGE SCALE GENOMIC DNA]</scope>
</reference>
<dbReference type="Ensembl" id="ENSCHIT00010057309.1">
    <property type="protein sequence ID" value="ENSCHIP00010041125.1"/>
    <property type="gene ID" value="ENSCHIG00010030120.1"/>
</dbReference>
<evidence type="ECO:0000313" key="1">
    <source>
        <dbReference type="Ensembl" id="ENSCHIP00010041125.1"/>
    </source>
</evidence>
<dbReference type="PANTHER" id="PTHR22896">
    <property type="entry name" value="CDK5 AND ABL1 ENZYME SUBSTRATE 1"/>
    <property type="match status" value="1"/>
</dbReference>
<dbReference type="AlphaFoldDB" id="A0A8C2Y2V0"/>
<organism evidence="1">
    <name type="scientific">Capra hircus</name>
    <name type="common">Goat</name>
    <dbReference type="NCBI Taxonomy" id="9925"/>
    <lineage>
        <taxon>Eukaryota</taxon>
        <taxon>Metazoa</taxon>
        <taxon>Chordata</taxon>
        <taxon>Craniata</taxon>
        <taxon>Vertebrata</taxon>
        <taxon>Euteleostomi</taxon>
        <taxon>Mammalia</taxon>
        <taxon>Eutheria</taxon>
        <taxon>Laurasiatheria</taxon>
        <taxon>Artiodactyla</taxon>
        <taxon>Ruminantia</taxon>
        <taxon>Pecora</taxon>
        <taxon>Bovidae</taxon>
        <taxon>Caprinae</taxon>
        <taxon>Capra</taxon>
    </lineage>
</organism>
<dbReference type="GO" id="GO:0005829">
    <property type="term" value="C:cytosol"/>
    <property type="evidence" value="ECO:0007669"/>
    <property type="project" value="TreeGrafter"/>
</dbReference>
<sequence>MRQHDTRNGRIVLISGRRSFCSIFSVLPYRDSTQVGDLKLDGGRQSAGAVSLKEIIGLEGVELGADGKTVSYTQFLLPTNAFGTRRNTLDSTSSFSQLRTLSHRSLSIGRASSTQGSLDTGSDLGDFMDYDPNLLDDPQWPCGKHKRVLIFPSYMRPCSQAAARKHMEAISTLLCKLWAPRMELPIPHIACLAQLLAIAGATRTPALGQSPGQKFGGTECSGHPLCPRPGGAHTPFTSTLIPRNAHAVAKPRQCESS</sequence>
<reference evidence="1" key="2">
    <citation type="submission" date="2025-08" db="UniProtKB">
        <authorList>
            <consortium name="Ensembl"/>
        </authorList>
    </citation>
    <scope>IDENTIFICATION</scope>
</reference>
<accession>A0A8C2Y2V0</accession>
<evidence type="ECO:0008006" key="2">
    <source>
        <dbReference type="Google" id="ProtNLM"/>
    </source>
</evidence>
<dbReference type="GO" id="GO:0007399">
    <property type="term" value="P:nervous system development"/>
    <property type="evidence" value="ECO:0007669"/>
    <property type="project" value="TreeGrafter"/>
</dbReference>